<dbReference type="GO" id="GO:0004713">
    <property type="term" value="F:protein tyrosine kinase activity"/>
    <property type="evidence" value="ECO:0007669"/>
    <property type="project" value="TreeGrafter"/>
</dbReference>
<dbReference type="InterPro" id="IPR023198">
    <property type="entry name" value="PGP-like_dom2"/>
</dbReference>
<dbReference type="AlphaFoldDB" id="A0A395V7P7"/>
<comment type="caution">
    <text evidence="1">The sequence shown here is derived from an EMBL/GenBank/DDBJ whole genome shotgun (WGS) entry which is preliminary data.</text>
</comment>
<dbReference type="SFLD" id="SFLDS00003">
    <property type="entry name" value="Haloacid_Dehalogenase"/>
    <property type="match status" value="1"/>
</dbReference>
<dbReference type="InterPro" id="IPR050155">
    <property type="entry name" value="HAD-like_hydrolase_sf"/>
</dbReference>
<dbReference type="InterPro" id="IPR036412">
    <property type="entry name" value="HAD-like_sf"/>
</dbReference>
<sequence>MIKAVLFDLDGTIINSEEGITKCVQYALRAYGIDEPDCTKLRCFIGPPLDPVFREKYGMTEAEAWQSVEKYRERFDVKGIFECSLYDGVREAIARFKEHGYLLALASSKPETACRRILEHFDLLGYFDEVVGSTLDGSISTKAEVLEELGRRMAGSHIGKNELCLIGDTKYDAAGAKVFGIRCIGVSYGFGTREELLAAGAEAVFDRIEEVETYIENDAAGEGEAE</sequence>
<organism evidence="1 2">
    <name type="scientific">Roseburia hominis</name>
    <dbReference type="NCBI Taxonomy" id="301301"/>
    <lineage>
        <taxon>Bacteria</taxon>
        <taxon>Bacillati</taxon>
        <taxon>Bacillota</taxon>
        <taxon>Clostridia</taxon>
        <taxon>Lachnospirales</taxon>
        <taxon>Lachnospiraceae</taxon>
        <taxon>Roseburia</taxon>
    </lineage>
</organism>
<dbReference type="SUPFAM" id="SSF56784">
    <property type="entry name" value="HAD-like"/>
    <property type="match status" value="1"/>
</dbReference>
<dbReference type="PANTHER" id="PTHR43434">
    <property type="entry name" value="PHOSPHOGLYCOLATE PHOSPHATASE"/>
    <property type="match status" value="1"/>
</dbReference>
<dbReference type="PANTHER" id="PTHR43434:SF20">
    <property type="entry name" value="5'-NUCLEOTIDASE"/>
    <property type="match status" value="1"/>
</dbReference>
<keyword evidence="1" id="KW-0378">Hydrolase</keyword>
<dbReference type="GO" id="GO:0016787">
    <property type="term" value="F:hydrolase activity"/>
    <property type="evidence" value="ECO:0007669"/>
    <property type="project" value="UniProtKB-KW"/>
</dbReference>
<dbReference type="Gene3D" id="3.40.50.1000">
    <property type="entry name" value="HAD superfamily/HAD-like"/>
    <property type="match status" value="1"/>
</dbReference>
<dbReference type="SFLD" id="SFLDG01129">
    <property type="entry name" value="C1.5:_HAD__Beta-PGM__Phosphata"/>
    <property type="match status" value="1"/>
</dbReference>
<dbReference type="Proteomes" id="UP000266172">
    <property type="component" value="Unassembled WGS sequence"/>
</dbReference>
<dbReference type="Gene3D" id="1.10.150.240">
    <property type="entry name" value="Putative phosphatase, domain 2"/>
    <property type="match status" value="1"/>
</dbReference>
<proteinExistence type="predicted"/>
<dbReference type="GO" id="GO:0005829">
    <property type="term" value="C:cytosol"/>
    <property type="evidence" value="ECO:0007669"/>
    <property type="project" value="TreeGrafter"/>
</dbReference>
<reference evidence="1 2" key="1">
    <citation type="submission" date="2018-08" db="EMBL/GenBank/DDBJ databases">
        <title>A genome reference for cultivated species of the human gut microbiota.</title>
        <authorList>
            <person name="Zou Y."/>
            <person name="Xue W."/>
            <person name="Luo G."/>
        </authorList>
    </citation>
    <scope>NUCLEOTIDE SEQUENCE [LARGE SCALE GENOMIC DNA]</scope>
    <source>
        <strain evidence="1 2">AF22-12AC</strain>
    </source>
</reference>
<protein>
    <submittedName>
        <fullName evidence="1">HAD family hydrolase</fullName>
    </submittedName>
</protein>
<dbReference type="RefSeq" id="WP_118097816.1">
    <property type="nucleotide sequence ID" value="NZ_JACLAS010000005.1"/>
</dbReference>
<gene>
    <name evidence="1" type="ORF">DWX93_12095</name>
</gene>
<dbReference type="EMBL" id="QRVL01000011">
    <property type="protein sequence ID" value="RGS38723.1"/>
    <property type="molecule type" value="Genomic_DNA"/>
</dbReference>
<name>A0A395V7P7_9FIRM</name>
<dbReference type="InterPro" id="IPR041492">
    <property type="entry name" value="HAD_2"/>
</dbReference>
<dbReference type="Pfam" id="PF13419">
    <property type="entry name" value="HAD_2"/>
    <property type="match status" value="1"/>
</dbReference>
<dbReference type="InterPro" id="IPR023214">
    <property type="entry name" value="HAD_sf"/>
</dbReference>
<evidence type="ECO:0000313" key="2">
    <source>
        <dbReference type="Proteomes" id="UP000266172"/>
    </source>
</evidence>
<accession>A0A395V7P7</accession>
<evidence type="ECO:0000313" key="1">
    <source>
        <dbReference type="EMBL" id="RGS38723.1"/>
    </source>
</evidence>